<dbReference type="EMBL" id="JAENHL010000006">
    <property type="protein sequence ID" value="MBK1866586.1"/>
    <property type="molecule type" value="Genomic_DNA"/>
</dbReference>
<protein>
    <submittedName>
        <fullName evidence="1">ABC transporter ATP-binding protein</fullName>
    </submittedName>
</protein>
<proteinExistence type="predicted"/>
<gene>
    <name evidence="1" type="ORF">JHL16_09500</name>
</gene>
<evidence type="ECO:0000313" key="2">
    <source>
        <dbReference type="Proteomes" id="UP000616151"/>
    </source>
</evidence>
<comment type="caution">
    <text evidence="1">The sequence shown here is derived from an EMBL/GenBank/DDBJ whole genome shotgun (WGS) entry which is preliminary data.</text>
</comment>
<sequence>MSDLKPALELRHVARSFSEGERRLDIFLDASIDVHAGEIVALVGQSGSGKSSLLHIAGLLEAPTTGEVYVAGQNCTKLDDNARTRIRRIGIGFVYQFHHLLPEFSALENVMMPQLIAGTGKAAAEIRAKDLLVRFGLGARLDHRPAQLSGGEQQRVAISRALANRPQLLLADEPTGNLDPKTADFVHGEFLRVVTEEGVGALVATHNIELARRMTRLVRLEDGRLLPE</sequence>
<name>A0ACC5R287_9HYPH</name>
<evidence type="ECO:0000313" key="1">
    <source>
        <dbReference type="EMBL" id="MBK1866586.1"/>
    </source>
</evidence>
<keyword evidence="1" id="KW-0067">ATP-binding</keyword>
<keyword evidence="2" id="KW-1185">Reference proteome</keyword>
<reference evidence="1" key="1">
    <citation type="submission" date="2021-01" db="EMBL/GenBank/DDBJ databases">
        <authorList>
            <person name="Sun Q."/>
        </authorList>
    </citation>
    <scope>NUCLEOTIDE SEQUENCE</scope>
    <source>
        <strain evidence="1">YIM B02566</strain>
    </source>
</reference>
<dbReference type="Proteomes" id="UP000616151">
    <property type="component" value="Unassembled WGS sequence"/>
</dbReference>
<organism evidence="1 2">
    <name type="scientific">Taklimakanibacter albus</name>
    <dbReference type="NCBI Taxonomy" id="2800327"/>
    <lineage>
        <taxon>Bacteria</taxon>
        <taxon>Pseudomonadati</taxon>
        <taxon>Pseudomonadota</taxon>
        <taxon>Alphaproteobacteria</taxon>
        <taxon>Hyphomicrobiales</taxon>
        <taxon>Aestuariivirgaceae</taxon>
        <taxon>Taklimakanibacter</taxon>
    </lineage>
</organism>
<keyword evidence="1" id="KW-0547">Nucleotide-binding</keyword>
<accession>A0ACC5R287</accession>